<feature type="transmembrane region" description="Helical" evidence="5">
    <location>
        <begin position="146"/>
        <end position="168"/>
    </location>
</feature>
<dbReference type="OrthoDB" id="10062378at2759"/>
<dbReference type="AlphaFoldDB" id="A0A0K2T7F4"/>
<evidence type="ECO:0000313" key="7">
    <source>
        <dbReference type="EMBL" id="CDW21371.1"/>
    </source>
</evidence>
<dbReference type="PANTHER" id="PTHR21284">
    <property type="entry name" value="EG:80H7.2 PROTEIN"/>
    <property type="match status" value="1"/>
</dbReference>
<evidence type="ECO:0000256" key="5">
    <source>
        <dbReference type="SAM" id="Phobius"/>
    </source>
</evidence>
<comment type="subcellular location">
    <subcellularLocation>
        <location evidence="1">Membrane</location>
        <topology evidence="1">Multi-pass membrane protein</topology>
    </subcellularLocation>
</comment>
<dbReference type="GO" id="GO:0035151">
    <property type="term" value="P:regulation of tube size, open tracheal system"/>
    <property type="evidence" value="ECO:0007669"/>
    <property type="project" value="TreeGrafter"/>
</dbReference>
<protein>
    <submittedName>
        <fullName evidence="6">(salmon louse) hypothetical protein</fullName>
    </submittedName>
</protein>
<keyword evidence="3 5" id="KW-1133">Transmembrane helix</keyword>
<gene>
    <name evidence="6" type="ORF">LSAA_9396</name>
</gene>
<dbReference type="Gene3D" id="1.20.140.150">
    <property type="match status" value="1"/>
</dbReference>
<dbReference type="GO" id="GO:0019991">
    <property type="term" value="P:septate junction assembly"/>
    <property type="evidence" value="ECO:0007669"/>
    <property type="project" value="TreeGrafter"/>
</dbReference>
<keyword evidence="4 5" id="KW-0472">Membrane</keyword>
<evidence type="ECO:0000256" key="2">
    <source>
        <dbReference type="ARBA" id="ARBA00022692"/>
    </source>
</evidence>
<accession>A0A0K2T7F4</accession>
<evidence type="ECO:0000256" key="4">
    <source>
        <dbReference type="ARBA" id="ARBA00023136"/>
    </source>
</evidence>
<evidence type="ECO:0000313" key="8">
    <source>
        <dbReference type="Proteomes" id="UP000675881"/>
    </source>
</evidence>
<keyword evidence="8" id="KW-1185">Reference proteome</keyword>
<feature type="transmembrane region" description="Helical" evidence="5">
    <location>
        <begin position="112"/>
        <end position="134"/>
    </location>
</feature>
<dbReference type="EMBL" id="HACA01004010">
    <property type="protein sequence ID" value="CDW21371.1"/>
    <property type="molecule type" value="Transcribed_RNA"/>
</dbReference>
<reference evidence="6" key="2">
    <citation type="submission" date="2021-02" db="EMBL/GenBank/DDBJ databases">
        <authorList>
            <person name="Bekaert M."/>
        </authorList>
    </citation>
    <scope>NUCLEOTIDE SEQUENCE</scope>
    <source>
        <strain evidence="6">IoA-00</strain>
    </source>
</reference>
<dbReference type="Pfam" id="PF13903">
    <property type="entry name" value="Claudin_2"/>
    <property type="match status" value="1"/>
</dbReference>
<dbReference type="EMBL" id="HG994584">
    <property type="protein sequence ID" value="CAF2934173.1"/>
    <property type="molecule type" value="Genomic_DNA"/>
</dbReference>
<name>A0A0K2T7F4_LEPSM</name>
<evidence type="ECO:0000256" key="1">
    <source>
        <dbReference type="ARBA" id="ARBA00004141"/>
    </source>
</evidence>
<dbReference type="GO" id="GO:0016020">
    <property type="term" value="C:membrane"/>
    <property type="evidence" value="ECO:0007669"/>
    <property type="project" value="UniProtKB-SubCell"/>
</dbReference>
<organism evidence="7">
    <name type="scientific">Lepeophtheirus salmonis</name>
    <name type="common">Salmon louse</name>
    <name type="synonym">Caligus salmonis</name>
    <dbReference type="NCBI Taxonomy" id="72036"/>
    <lineage>
        <taxon>Eukaryota</taxon>
        <taxon>Metazoa</taxon>
        <taxon>Ecdysozoa</taxon>
        <taxon>Arthropoda</taxon>
        <taxon>Crustacea</taxon>
        <taxon>Multicrustacea</taxon>
        <taxon>Hexanauplia</taxon>
        <taxon>Copepoda</taxon>
        <taxon>Siphonostomatoida</taxon>
        <taxon>Caligidae</taxon>
        <taxon>Lepeophtheirus</taxon>
    </lineage>
</organism>
<dbReference type="InterPro" id="IPR004031">
    <property type="entry name" value="PMP22/EMP/MP20/Claudin"/>
</dbReference>
<feature type="transmembrane region" description="Helical" evidence="5">
    <location>
        <begin position="183"/>
        <end position="206"/>
    </location>
</feature>
<proteinExistence type="predicted"/>
<dbReference type="Proteomes" id="UP000675881">
    <property type="component" value="Chromosome 5"/>
</dbReference>
<keyword evidence="2 5" id="KW-0812">Transmembrane</keyword>
<evidence type="ECO:0000256" key="3">
    <source>
        <dbReference type="ARBA" id="ARBA00022989"/>
    </source>
</evidence>
<reference evidence="7" key="1">
    <citation type="submission" date="2014-05" db="EMBL/GenBank/DDBJ databases">
        <authorList>
            <person name="Chronopoulou M."/>
        </authorList>
    </citation>
    <scope>NUCLEOTIDE SEQUENCE</scope>
    <source>
        <tissue evidence="7">Whole organism</tissue>
    </source>
</reference>
<evidence type="ECO:0000313" key="6">
    <source>
        <dbReference type="EMBL" id="CAF2934173.1"/>
    </source>
</evidence>
<dbReference type="PANTHER" id="PTHR21284:SF6">
    <property type="entry name" value="SINUOUS"/>
    <property type="match status" value="1"/>
</dbReference>
<sequence>MGLAHDILPDTNVDREWTKSGKWAMLVLTTASTFITIAFTTPYWLESDPRFYQSKVAHVGLWVHCFRSLPDFYDLKNERYFAGCRWLYNPFTEGYSNIRNILAPPFFVATQFFFTICFTTMLLSIVLVLIYLLCIDEYYRVRMLRWTGFDLILSGGFGAVALIVFGIYGDGRDYMPDWENNYISWSFGLGFVGVVMEFVSGVLFIVESRIMLRKEIAREKQYPMEKRV</sequence>
<dbReference type="GO" id="GO:0005918">
    <property type="term" value="C:septate junction"/>
    <property type="evidence" value="ECO:0007669"/>
    <property type="project" value="TreeGrafter"/>
</dbReference>
<feature type="transmembrane region" description="Helical" evidence="5">
    <location>
        <begin position="23"/>
        <end position="45"/>
    </location>
</feature>